<name>A0A183J5M0_9BILA</name>
<dbReference type="AlphaFoldDB" id="A0A183J5M0"/>
<dbReference type="PANTHER" id="PTHR10166">
    <property type="entry name" value="VOLTAGE-DEPENDENT CALCIUM CHANNEL SUBUNIT ALPHA-2/DELTA-RELATED"/>
    <property type="match status" value="1"/>
</dbReference>
<dbReference type="GO" id="GO:0005891">
    <property type="term" value="C:voltage-gated calcium channel complex"/>
    <property type="evidence" value="ECO:0007669"/>
    <property type="project" value="TreeGrafter"/>
</dbReference>
<keyword evidence="1" id="KW-0732">Signal</keyword>
<dbReference type="WBParaSite" id="SBAD_0001154801-mRNA-1">
    <property type="protein sequence ID" value="SBAD_0001154801-mRNA-1"/>
    <property type="gene ID" value="SBAD_0001154801"/>
</dbReference>
<evidence type="ECO:0000313" key="3">
    <source>
        <dbReference type="Proteomes" id="UP000270296"/>
    </source>
</evidence>
<feature type="chain" id="PRO_5043140415" evidence="1">
    <location>
        <begin position="20"/>
        <end position="410"/>
    </location>
</feature>
<accession>A0A183J5M0</accession>
<sequence>MSTAVKVIWMGFFVLPILASQFSFDNSSTTEEKYFLSLNVDSLHMAKGPVLSFPPSPSSSFHETPPNMRHDLSSLPMIMNADRVSKLLRNFANEEMAVYYMQSLFDSMQYHVDKPDPAEMVSSIVTSLSRKIDAYKRAVEASRAELVSLFQKSPYDMHIFRQYRECCSLDLQYLSPSHFYNVKVNLSISCDVVPAGLSAFSFYPGSRLADVFAANMNKNNAIRWQHFTSSEGMRFEYPAHRMDERSYQNCQVIAERRRRQLFMSAMFSYRKQAVIILDKGSGMSETQFSSAKCVAHVLLECFRPDDEILVVGVSDHLLRSSVCSDVTVPLNAETMESFHSFINLLSRDPEPVNHTLVFEIAFKILRNRPMKGAGEGSYPFECRSPSREEVNDECISLKLEGDIEPFCYQL</sequence>
<proteinExistence type="predicted"/>
<reference evidence="4" key="1">
    <citation type="submission" date="2016-06" db="UniProtKB">
        <authorList>
            <consortium name="WormBaseParasite"/>
        </authorList>
    </citation>
    <scope>IDENTIFICATION</scope>
</reference>
<evidence type="ECO:0000256" key="1">
    <source>
        <dbReference type="SAM" id="SignalP"/>
    </source>
</evidence>
<organism evidence="4">
    <name type="scientific">Soboliphyme baturini</name>
    <dbReference type="NCBI Taxonomy" id="241478"/>
    <lineage>
        <taxon>Eukaryota</taxon>
        <taxon>Metazoa</taxon>
        <taxon>Ecdysozoa</taxon>
        <taxon>Nematoda</taxon>
        <taxon>Enoplea</taxon>
        <taxon>Dorylaimia</taxon>
        <taxon>Dioctophymatida</taxon>
        <taxon>Dioctophymatoidea</taxon>
        <taxon>Soboliphymatidae</taxon>
        <taxon>Soboliphyme</taxon>
    </lineage>
</organism>
<gene>
    <name evidence="2" type="ORF">SBAD_LOCUS11167</name>
</gene>
<dbReference type="EMBL" id="UZAM01015181">
    <property type="protein sequence ID" value="VDP37685.1"/>
    <property type="molecule type" value="Genomic_DNA"/>
</dbReference>
<reference evidence="2 3" key="2">
    <citation type="submission" date="2018-11" db="EMBL/GenBank/DDBJ databases">
        <authorList>
            <consortium name="Pathogen Informatics"/>
        </authorList>
    </citation>
    <scope>NUCLEOTIDE SEQUENCE [LARGE SCALE GENOMIC DNA]</scope>
</reference>
<keyword evidence="3" id="KW-1185">Reference proteome</keyword>
<protein>
    <submittedName>
        <fullName evidence="4">VWA_N domain-containing protein</fullName>
    </submittedName>
</protein>
<evidence type="ECO:0000313" key="2">
    <source>
        <dbReference type="EMBL" id="VDP37685.1"/>
    </source>
</evidence>
<dbReference type="PANTHER" id="PTHR10166:SF66">
    <property type="entry name" value="VWFA AND CACHE DOMAIN-CONTAINING PROTEIN CG16868"/>
    <property type="match status" value="1"/>
</dbReference>
<dbReference type="Proteomes" id="UP000270296">
    <property type="component" value="Unassembled WGS sequence"/>
</dbReference>
<evidence type="ECO:0000313" key="4">
    <source>
        <dbReference type="WBParaSite" id="SBAD_0001154801-mRNA-1"/>
    </source>
</evidence>
<dbReference type="OrthoDB" id="2150145at2759"/>
<dbReference type="InterPro" id="IPR051173">
    <property type="entry name" value="Ca_channel_alpha-2/delta"/>
</dbReference>
<dbReference type="GO" id="GO:0005245">
    <property type="term" value="F:voltage-gated calcium channel activity"/>
    <property type="evidence" value="ECO:0007669"/>
    <property type="project" value="TreeGrafter"/>
</dbReference>
<feature type="signal peptide" evidence="1">
    <location>
        <begin position="1"/>
        <end position="19"/>
    </location>
</feature>